<keyword evidence="1" id="KW-0812">Transmembrane</keyword>
<keyword evidence="1" id="KW-1133">Transmembrane helix</keyword>
<dbReference type="AlphaFoldDB" id="A0A1C6J3A4"/>
<evidence type="ECO:0000256" key="1">
    <source>
        <dbReference type="SAM" id="Phobius"/>
    </source>
</evidence>
<proteinExistence type="predicted"/>
<evidence type="ECO:0008006" key="3">
    <source>
        <dbReference type="Google" id="ProtNLM"/>
    </source>
</evidence>
<reference evidence="2" key="1">
    <citation type="submission" date="2015-09" db="EMBL/GenBank/DDBJ databases">
        <authorList>
            <consortium name="Pathogen Informatics"/>
        </authorList>
    </citation>
    <scope>NUCLEOTIDE SEQUENCE</scope>
    <source>
        <strain evidence="2">2789STDY5834896</strain>
    </source>
</reference>
<feature type="transmembrane region" description="Helical" evidence="1">
    <location>
        <begin position="43"/>
        <end position="63"/>
    </location>
</feature>
<keyword evidence="1" id="KW-0472">Membrane</keyword>
<sequence length="185" mass="21161">MQRPTPDKKEPLLQVQFQVSLADFYAFNQHVTAGLIKKSKKKVTTFGILEVVMAIVFMVTNLVTKDQNAFFMILSVSMLAMGLFSIFFYPLFFERQMAKAVKKNYQQNDYFKEPVQLTFYRDAVSERSCVGEGSLQYSEIKDAYWLGENLILSLSETGGYILPGDQIERATLEQVKSLIDGHIKK</sequence>
<dbReference type="EMBL" id="FMHG01000001">
    <property type="protein sequence ID" value="SCJ76511.1"/>
    <property type="molecule type" value="Genomic_DNA"/>
</dbReference>
<organism evidence="2">
    <name type="scientific">uncultured Anaerotruncus sp</name>
    <dbReference type="NCBI Taxonomy" id="905011"/>
    <lineage>
        <taxon>Bacteria</taxon>
        <taxon>Bacillati</taxon>
        <taxon>Bacillota</taxon>
        <taxon>Clostridia</taxon>
        <taxon>Eubacteriales</taxon>
        <taxon>Oscillospiraceae</taxon>
        <taxon>Anaerotruncus</taxon>
        <taxon>environmental samples</taxon>
    </lineage>
</organism>
<evidence type="ECO:0000313" key="2">
    <source>
        <dbReference type="EMBL" id="SCJ76511.1"/>
    </source>
</evidence>
<name>A0A1C6J3A4_9FIRM</name>
<accession>A0A1C6J3A4</accession>
<protein>
    <recommendedName>
        <fullName evidence="3">YcxB-like protein domain-containing protein</fullName>
    </recommendedName>
</protein>
<feature type="transmembrane region" description="Helical" evidence="1">
    <location>
        <begin position="69"/>
        <end position="93"/>
    </location>
</feature>
<gene>
    <name evidence="2" type="ORF">SAMEA3545359_01881</name>
</gene>